<protein>
    <submittedName>
        <fullName evidence="5">Cysteine-rich secretory protein 3-like isoform X1</fullName>
    </submittedName>
</protein>
<feature type="signal peptide" evidence="2">
    <location>
        <begin position="1"/>
        <end position="27"/>
    </location>
</feature>
<dbReference type="SUPFAM" id="SSF55797">
    <property type="entry name" value="PR-1-like"/>
    <property type="match status" value="1"/>
</dbReference>
<evidence type="ECO:0000313" key="4">
    <source>
        <dbReference type="Proteomes" id="UP000515156"/>
    </source>
</evidence>
<keyword evidence="2" id="KW-0732">Signal</keyword>
<dbReference type="RefSeq" id="XP_030060289.1">
    <property type="nucleotide sequence ID" value="XM_030204429.1"/>
</dbReference>
<dbReference type="InterPro" id="IPR018244">
    <property type="entry name" value="Allrgn_V5/Tpx1_CS"/>
</dbReference>
<reference evidence="5" key="1">
    <citation type="submission" date="2025-08" db="UniProtKB">
        <authorList>
            <consortium name="RefSeq"/>
        </authorList>
    </citation>
    <scope>IDENTIFICATION</scope>
</reference>
<gene>
    <name evidence="5" type="primary">LOC115470847</name>
</gene>
<dbReference type="Gene3D" id="3.40.33.10">
    <property type="entry name" value="CAP"/>
    <property type="match status" value="1"/>
</dbReference>
<dbReference type="Pfam" id="PF00188">
    <property type="entry name" value="CAP"/>
    <property type="match status" value="1"/>
</dbReference>
<evidence type="ECO:0000256" key="1">
    <source>
        <dbReference type="ARBA" id="ARBA00009923"/>
    </source>
</evidence>
<name>A0A6P7YBT9_9AMPH</name>
<dbReference type="KEGG" id="muo:115470847"/>
<dbReference type="OrthoDB" id="337038at2759"/>
<dbReference type="PRINTS" id="PR00838">
    <property type="entry name" value="V5ALLERGEN"/>
</dbReference>
<dbReference type="InParanoid" id="A0A6P7YBT9"/>
<feature type="domain" description="SCP" evidence="3">
    <location>
        <begin position="35"/>
        <end position="186"/>
    </location>
</feature>
<dbReference type="PRINTS" id="PR00837">
    <property type="entry name" value="V5TPXLIKE"/>
</dbReference>
<dbReference type="InterPro" id="IPR002413">
    <property type="entry name" value="V5_allergen-like"/>
</dbReference>
<dbReference type="InterPro" id="IPR035940">
    <property type="entry name" value="CAP_sf"/>
</dbReference>
<evidence type="ECO:0000256" key="2">
    <source>
        <dbReference type="SAM" id="SignalP"/>
    </source>
</evidence>
<dbReference type="CDD" id="cd05380">
    <property type="entry name" value="CAP_euk"/>
    <property type="match status" value="1"/>
</dbReference>
<sequence>MNGARVLSRLQALLHFHLFLLWIPTHGRKSDYTQEEIQILLNVHNYYRRKVDPPAANMQKLEWHSELASMAQDWADKCTFEHGQPKRDRQPFEDIGQNLNKFTSSNLKRLDSLEARTHIPLRTWWDEVTWYDFASDRCLGPMCGHYTQLVWARTKYVGCGYLNGTQCPGKFTYVVCNYGPTGNIGLNPKQPYIRGDPCSKCDSGHGWCDDKLCITCTDQTCACPLKCKNCGIFNAKNCTCTCTEGWDYADCSEPCENSNKTVCTRMHQASCSLIQPEWCRAKCGHCTSSRNTTKAMKCCGGKQCRNKGYLNTGNCECMCPGGFHDKSCGRKTGMYAVRKLINYTILSKIRPKIPCIVQHMKQ</sequence>
<dbReference type="PROSITE" id="PS01009">
    <property type="entry name" value="CRISP_1"/>
    <property type="match status" value="1"/>
</dbReference>
<dbReference type="GO" id="GO:0005576">
    <property type="term" value="C:extracellular region"/>
    <property type="evidence" value="ECO:0007669"/>
    <property type="project" value="InterPro"/>
</dbReference>
<dbReference type="GeneID" id="115470847"/>
<comment type="similarity">
    <text evidence="1">Belongs to the CRISP family.</text>
</comment>
<feature type="chain" id="PRO_5028229567" evidence="2">
    <location>
        <begin position="28"/>
        <end position="362"/>
    </location>
</feature>
<proteinExistence type="inferred from homology"/>
<dbReference type="AlphaFoldDB" id="A0A6P7YBT9"/>
<organism evidence="4 5">
    <name type="scientific">Microcaecilia unicolor</name>
    <dbReference type="NCBI Taxonomy" id="1415580"/>
    <lineage>
        <taxon>Eukaryota</taxon>
        <taxon>Metazoa</taxon>
        <taxon>Chordata</taxon>
        <taxon>Craniata</taxon>
        <taxon>Vertebrata</taxon>
        <taxon>Euteleostomi</taxon>
        <taxon>Amphibia</taxon>
        <taxon>Gymnophiona</taxon>
        <taxon>Siphonopidae</taxon>
        <taxon>Microcaecilia</taxon>
    </lineage>
</organism>
<dbReference type="PANTHER" id="PTHR10334">
    <property type="entry name" value="CYSTEINE-RICH SECRETORY PROTEIN-RELATED"/>
    <property type="match status" value="1"/>
</dbReference>
<evidence type="ECO:0000313" key="5">
    <source>
        <dbReference type="RefSeq" id="XP_030060289.1"/>
    </source>
</evidence>
<dbReference type="InterPro" id="IPR001283">
    <property type="entry name" value="CRISP-related"/>
</dbReference>
<dbReference type="Proteomes" id="UP000515156">
    <property type="component" value="Chromosome 5"/>
</dbReference>
<accession>A0A6P7YBT9</accession>
<dbReference type="InterPro" id="IPR014044">
    <property type="entry name" value="CAP_dom"/>
</dbReference>
<dbReference type="SMART" id="SM00198">
    <property type="entry name" value="SCP"/>
    <property type="match status" value="1"/>
</dbReference>
<keyword evidence="4" id="KW-1185">Reference proteome</keyword>
<evidence type="ECO:0000259" key="3">
    <source>
        <dbReference type="SMART" id="SM00198"/>
    </source>
</evidence>
<dbReference type="PROSITE" id="PS01010">
    <property type="entry name" value="CRISP_2"/>
    <property type="match status" value="1"/>
</dbReference>